<dbReference type="Gene3D" id="3.40.30.10">
    <property type="entry name" value="Glutaredoxin"/>
    <property type="match status" value="2"/>
</dbReference>
<dbReference type="AlphaFoldDB" id="A0ABD3DGA2"/>
<evidence type="ECO:0000313" key="3">
    <source>
        <dbReference type="Proteomes" id="UP001632038"/>
    </source>
</evidence>
<dbReference type="EMBL" id="JAVIJP010000017">
    <property type="protein sequence ID" value="KAL3640104.1"/>
    <property type="molecule type" value="Genomic_DNA"/>
</dbReference>
<reference evidence="3" key="1">
    <citation type="journal article" date="2024" name="IScience">
        <title>Strigolactones Initiate the Formation of Haustorium-like Structures in Castilleja.</title>
        <authorList>
            <person name="Buerger M."/>
            <person name="Peterson D."/>
            <person name="Chory J."/>
        </authorList>
    </citation>
    <scope>NUCLEOTIDE SEQUENCE [LARGE SCALE GENOMIC DNA]</scope>
</reference>
<comment type="caution">
    <text evidence="2">The sequence shown here is derived from an EMBL/GenBank/DDBJ whole genome shotgun (WGS) entry which is preliminary data.</text>
</comment>
<dbReference type="InterPro" id="IPR036249">
    <property type="entry name" value="Thioredoxin-like_sf"/>
</dbReference>
<dbReference type="Pfam" id="PF06999">
    <property type="entry name" value="Suc_Fer-like"/>
    <property type="match status" value="1"/>
</dbReference>
<organism evidence="2 3">
    <name type="scientific">Castilleja foliolosa</name>
    <dbReference type="NCBI Taxonomy" id="1961234"/>
    <lineage>
        <taxon>Eukaryota</taxon>
        <taxon>Viridiplantae</taxon>
        <taxon>Streptophyta</taxon>
        <taxon>Embryophyta</taxon>
        <taxon>Tracheophyta</taxon>
        <taxon>Spermatophyta</taxon>
        <taxon>Magnoliopsida</taxon>
        <taxon>eudicotyledons</taxon>
        <taxon>Gunneridae</taxon>
        <taxon>Pentapetalae</taxon>
        <taxon>asterids</taxon>
        <taxon>lamiids</taxon>
        <taxon>Lamiales</taxon>
        <taxon>Orobanchaceae</taxon>
        <taxon>Pedicularideae</taxon>
        <taxon>Castillejinae</taxon>
        <taxon>Castilleja</taxon>
    </lineage>
</organism>
<proteinExistence type="predicted"/>
<dbReference type="PANTHER" id="PTHR31902:SF10">
    <property type="entry name" value="SUCRASE_FERREDOXIN-LIKE FAMILY PROTEIN"/>
    <property type="match status" value="1"/>
</dbReference>
<feature type="transmembrane region" description="Helical" evidence="1">
    <location>
        <begin position="375"/>
        <end position="395"/>
    </location>
</feature>
<keyword evidence="3" id="KW-1185">Reference proteome</keyword>
<accession>A0ABD3DGA2</accession>
<sequence>MRVGYPNRSISSITQIYLFLNFPKSLSRNQSKTSSRPHFLFNPAPPSYSFSTMAGDSESFSTAVEDNTKYGFERAEMFQNSLSGTVDPYGRHVFLCYKSHDSWPSRVEDSDSDPLPKLLASALKARKNDISVKTRLTICEGGNDVKLSDGDVLIFPEMIICRGLKESDIDSFVEDVLVNGKPWVSGVQEELTGSYVFVCAHNNRDRRCGVCGPILIEKFKEEIGSKDLNNQIFVAACSHVGGHKYAGNVITFSTNPDGKIAGNWYGYVTPSDVPELLEKQIGKGDVIDRIWRGQMGAIVKEAEQVEEPKLASVIINEKQPEEAITEENTESVGSCCQGVNGFSCCRAENVEKKPVECELGGGLSSWMEKLEQRQVLTTVAVVGALATVAVAYGYYKRAR</sequence>
<dbReference type="PANTHER" id="PTHR31902">
    <property type="entry name" value="ACTIN PATCHES DISTAL PROTEIN 1"/>
    <property type="match status" value="1"/>
</dbReference>
<dbReference type="InterPro" id="IPR009737">
    <property type="entry name" value="Aim32/Apd1-like"/>
</dbReference>
<protein>
    <recommendedName>
        <fullName evidence="4">Altered inheritance of mitochondria protein 32</fullName>
    </recommendedName>
</protein>
<dbReference type="FunFam" id="3.40.30.10:FF:000213">
    <property type="entry name" value="APD1p protein"/>
    <property type="match status" value="1"/>
</dbReference>
<name>A0ABD3DGA2_9LAMI</name>
<keyword evidence="1" id="KW-1133">Transmembrane helix</keyword>
<dbReference type="Proteomes" id="UP001632038">
    <property type="component" value="Unassembled WGS sequence"/>
</dbReference>
<keyword evidence="1" id="KW-0472">Membrane</keyword>
<gene>
    <name evidence="2" type="ORF">CASFOL_015072</name>
</gene>
<evidence type="ECO:0000256" key="1">
    <source>
        <dbReference type="SAM" id="Phobius"/>
    </source>
</evidence>
<evidence type="ECO:0000313" key="2">
    <source>
        <dbReference type="EMBL" id="KAL3640104.1"/>
    </source>
</evidence>
<dbReference type="CDD" id="cd03062">
    <property type="entry name" value="TRX_Fd_Sucrase"/>
    <property type="match status" value="1"/>
</dbReference>
<dbReference type="SUPFAM" id="SSF52833">
    <property type="entry name" value="Thioredoxin-like"/>
    <property type="match status" value="1"/>
</dbReference>
<evidence type="ECO:0008006" key="4">
    <source>
        <dbReference type="Google" id="ProtNLM"/>
    </source>
</evidence>
<keyword evidence="1" id="KW-0812">Transmembrane</keyword>